<reference evidence="3 4" key="1">
    <citation type="submission" date="2019-09" db="EMBL/GenBank/DDBJ databases">
        <title>Nocardioides panacisoli sp. nov., isolated from the soil of a ginseng field.</title>
        <authorList>
            <person name="Cho C."/>
        </authorList>
    </citation>
    <scope>NUCLEOTIDE SEQUENCE [LARGE SCALE GENOMIC DNA]</scope>
    <source>
        <strain evidence="3 4">BN140041</strain>
    </source>
</reference>
<dbReference type="AlphaFoldDB" id="A0A5B1M463"/>
<dbReference type="EMBL" id="VUJW01000003">
    <property type="protein sequence ID" value="KAA1427554.1"/>
    <property type="molecule type" value="Genomic_DNA"/>
</dbReference>
<accession>A0A5B1M463</accession>
<dbReference type="InterPro" id="IPR029058">
    <property type="entry name" value="AB_hydrolase_fold"/>
</dbReference>
<sequence length="242" mass="25027">MSPVRHSYGPDAHQLGELRVPDGDARGVVVVIHGGFWRAAYDLSLGTPLAVDLTARGWVTWNLEYRRVGNGGGVPATLDDVAAGVDHLATLADDGLVPPGSLDRVVVLGHSAGGHLAAWAGGRGSARVPVTHVVAQAGVLDLDGALRARLGDGAVEAFLGGSGPPDARVDPLQQVPLDVPVWCVHAPDDDTVPIEQSRAYVDRATAVGGTATLVEVTGGHFGVVDVAHDAWARIRGLVEGIR</sequence>
<dbReference type="Pfam" id="PF20434">
    <property type="entry name" value="BD-FAE"/>
    <property type="match status" value="1"/>
</dbReference>
<dbReference type="InterPro" id="IPR050300">
    <property type="entry name" value="GDXG_lipolytic_enzyme"/>
</dbReference>
<dbReference type="InterPro" id="IPR049492">
    <property type="entry name" value="BD-FAE-like_dom"/>
</dbReference>
<keyword evidence="4" id="KW-1185">Reference proteome</keyword>
<protein>
    <submittedName>
        <fullName evidence="3">Alpha/beta hydrolase</fullName>
    </submittedName>
</protein>
<dbReference type="GO" id="GO:0016787">
    <property type="term" value="F:hydrolase activity"/>
    <property type="evidence" value="ECO:0007669"/>
    <property type="project" value="UniProtKB-KW"/>
</dbReference>
<evidence type="ECO:0000256" key="1">
    <source>
        <dbReference type="ARBA" id="ARBA00022801"/>
    </source>
</evidence>
<dbReference type="Gene3D" id="3.40.50.1820">
    <property type="entry name" value="alpha/beta hydrolase"/>
    <property type="match status" value="1"/>
</dbReference>
<evidence type="ECO:0000259" key="2">
    <source>
        <dbReference type="Pfam" id="PF20434"/>
    </source>
</evidence>
<organism evidence="3 4">
    <name type="scientific">Nocardioides antri</name>
    <dbReference type="NCBI Taxonomy" id="2607659"/>
    <lineage>
        <taxon>Bacteria</taxon>
        <taxon>Bacillati</taxon>
        <taxon>Actinomycetota</taxon>
        <taxon>Actinomycetes</taxon>
        <taxon>Propionibacteriales</taxon>
        <taxon>Nocardioidaceae</taxon>
        <taxon>Nocardioides</taxon>
    </lineage>
</organism>
<comment type="caution">
    <text evidence="3">The sequence shown here is derived from an EMBL/GenBank/DDBJ whole genome shotgun (WGS) entry which is preliminary data.</text>
</comment>
<gene>
    <name evidence="3" type="ORF">F0U47_08835</name>
</gene>
<name>A0A5B1M463_9ACTN</name>
<evidence type="ECO:0000313" key="4">
    <source>
        <dbReference type="Proteomes" id="UP000324351"/>
    </source>
</evidence>
<dbReference type="PANTHER" id="PTHR48081">
    <property type="entry name" value="AB HYDROLASE SUPERFAMILY PROTEIN C4A8.06C"/>
    <property type="match status" value="1"/>
</dbReference>
<evidence type="ECO:0000313" key="3">
    <source>
        <dbReference type="EMBL" id="KAA1427554.1"/>
    </source>
</evidence>
<feature type="domain" description="BD-FAE-like" evidence="2">
    <location>
        <begin position="27"/>
        <end position="199"/>
    </location>
</feature>
<keyword evidence="1 3" id="KW-0378">Hydrolase</keyword>
<dbReference type="Proteomes" id="UP000324351">
    <property type="component" value="Unassembled WGS sequence"/>
</dbReference>
<dbReference type="SUPFAM" id="SSF53474">
    <property type="entry name" value="alpha/beta-Hydrolases"/>
    <property type="match status" value="1"/>
</dbReference>
<reference evidence="3 4" key="2">
    <citation type="submission" date="2019-09" db="EMBL/GenBank/DDBJ databases">
        <authorList>
            <person name="Jin C."/>
        </authorList>
    </citation>
    <scope>NUCLEOTIDE SEQUENCE [LARGE SCALE GENOMIC DNA]</scope>
    <source>
        <strain evidence="3 4">BN140041</strain>
    </source>
</reference>
<proteinExistence type="predicted"/>